<gene>
    <name evidence="1" type="ordered locus">pE33L466_0008</name>
</gene>
<dbReference type="KEGG" id="bcz:pE33L466_0008"/>
<dbReference type="Proteomes" id="UP000002612">
    <property type="component" value="Plasmid pE33L466"/>
</dbReference>
<accession>Q4V278</accession>
<reference evidence="2" key="1">
    <citation type="journal article" date="2006" name="J. Bacteriol.">
        <title>Pathogenomic sequence analysis of Bacillus cereus and Bacillus thuringiensis isolates closely related to Bacillus anthracis.</title>
        <authorList>
            <person name="Han C.S."/>
            <person name="Xie G."/>
            <person name="Challacombe J.F."/>
            <person name="Altherr M.R."/>
            <person name="Bhotika S.S."/>
            <person name="Brown N."/>
            <person name="Bruce D."/>
            <person name="Campbell C.S."/>
            <person name="Campbell M.L."/>
            <person name="Chen J."/>
            <person name="Chertkov O."/>
            <person name="Cleland C."/>
            <person name="Dimitrijevic M."/>
            <person name="Doggett N.A."/>
            <person name="Fawcett J.J."/>
            <person name="Glavina T."/>
            <person name="Goodwin L.A."/>
            <person name="Green L.D."/>
            <person name="Hill K.K."/>
            <person name="Hitchcock P."/>
            <person name="Jackson P.J."/>
            <person name="Keim P."/>
            <person name="Kewalramani A.R."/>
            <person name="Longmire J."/>
            <person name="Lucas S."/>
            <person name="Malfatti S."/>
            <person name="McMurry K."/>
            <person name="Meincke L.J."/>
            <person name="Misra M."/>
            <person name="Moseman B.L."/>
            <person name="Mundt M."/>
            <person name="Munk A.C."/>
            <person name="Okinaka R.T."/>
            <person name="Parson-Quintana B."/>
            <person name="Reilly L.P."/>
            <person name="Richardson P."/>
            <person name="Robinson D.L."/>
            <person name="Rubin E."/>
            <person name="Saunders E."/>
            <person name="Tapia R."/>
            <person name="Tesmer J.G."/>
            <person name="Thayer N."/>
            <person name="Thompson L.S."/>
            <person name="Tice H."/>
            <person name="Ticknor L.O."/>
            <person name="Wills P.L."/>
            <person name="Brettin T.S."/>
            <person name="Gilna P."/>
        </authorList>
    </citation>
    <scope>NUCLEOTIDE SEQUENCE [LARGE SCALE GENOMIC DNA]</scope>
    <source>
        <strain evidence="2">ZK / E33L</strain>
        <plasmid evidence="2">pE33L466</plasmid>
    </source>
</reference>
<dbReference type="EMBL" id="CP000040">
    <property type="protein sequence ID" value="AAY60179.1"/>
    <property type="molecule type" value="Genomic_DNA"/>
</dbReference>
<evidence type="ECO:0000313" key="1">
    <source>
        <dbReference type="EMBL" id="AAY60179.1"/>
    </source>
</evidence>
<proteinExistence type="predicted"/>
<organism evidence="1 2">
    <name type="scientific">Bacillus cereus (strain ZK / E33L)</name>
    <dbReference type="NCBI Taxonomy" id="288681"/>
    <lineage>
        <taxon>Bacteria</taxon>
        <taxon>Bacillati</taxon>
        <taxon>Bacillota</taxon>
        <taxon>Bacilli</taxon>
        <taxon>Bacillales</taxon>
        <taxon>Bacillaceae</taxon>
        <taxon>Bacillus</taxon>
        <taxon>Bacillus cereus group</taxon>
    </lineage>
</organism>
<keyword evidence="1" id="KW-0614">Plasmid</keyword>
<name>Q4V278_BACCZ</name>
<dbReference type="AlphaFoldDB" id="Q4V278"/>
<sequence>MELMSFRVELALTRFENGITGKNQRDIIKCYLENVCDYMIYNEMGINTGLRISDISTCEMKIGKGKNRLIGRSLVYKILK</sequence>
<evidence type="ECO:0000313" key="2">
    <source>
        <dbReference type="Proteomes" id="UP000002612"/>
    </source>
</evidence>
<protein>
    <submittedName>
        <fullName evidence="1">Phage-related</fullName>
    </submittedName>
</protein>
<geneLocation type="plasmid" evidence="1 2">
    <name>pE33L466</name>
</geneLocation>